<dbReference type="Pfam" id="PF11887">
    <property type="entry name" value="Mce4_CUP1"/>
    <property type="match status" value="1"/>
</dbReference>
<dbReference type="PANTHER" id="PTHR33371">
    <property type="entry name" value="INTERMEMBRANE PHOSPHOLIPID TRANSPORT SYSTEM BINDING PROTEIN MLAD-RELATED"/>
    <property type="match status" value="1"/>
</dbReference>
<organism evidence="3 4">
    <name type="scientific">Mycolicibacterium chlorophenolicum</name>
    <dbReference type="NCBI Taxonomy" id="37916"/>
    <lineage>
        <taxon>Bacteria</taxon>
        <taxon>Bacillati</taxon>
        <taxon>Actinomycetota</taxon>
        <taxon>Actinomycetes</taxon>
        <taxon>Mycobacteriales</taxon>
        <taxon>Mycobacteriaceae</taxon>
        <taxon>Mycolicibacterium</taxon>
    </lineage>
</organism>
<dbReference type="PATRIC" id="fig|37916.4.peg.241"/>
<gene>
    <name evidence="3" type="ORF">MCHLDSM_00228</name>
</gene>
<dbReference type="InterPro" id="IPR005693">
    <property type="entry name" value="Mce"/>
</dbReference>
<evidence type="ECO:0000313" key="3">
    <source>
        <dbReference type="EMBL" id="KMO83768.1"/>
    </source>
</evidence>
<dbReference type="NCBIfam" id="TIGR00996">
    <property type="entry name" value="Mtu_fam_mce"/>
    <property type="match status" value="1"/>
</dbReference>
<dbReference type="EMBL" id="JYNL01000002">
    <property type="protein sequence ID" value="KMO83768.1"/>
    <property type="molecule type" value="Genomic_DNA"/>
</dbReference>
<dbReference type="GO" id="GO:0005576">
    <property type="term" value="C:extracellular region"/>
    <property type="evidence" value="ECO:0007669"/>
    <property type="project" value="TreeGrafter"/>
</dbReference>
<dbReference type="STRING" id="37916.MCHLDSM_00228"/>
<sequence length="491" mass="52424" precursor="true">MYLDKQVRRKLVFFSVVAVVAGSVMAIEFLDLPKMWFGAGHYKVTVNLPTSGGLYQNGDVNYRGVQVGRIDDVRLSPTGVDAVLSLDSDRKIPADVVANVHSQSAIGENYVELTPRSGNGPALKDGDVIPQDRTTLPPDINALLTATNKGLQAIPHDDLKTAIDEAYTAVGGLGPQISSIVTSTTTLASDARRNLDAITTVIDKSKPILDSQTDTAGSIQNWAANLASITGQLRDQNQAVTGILDKGPAAFDEVHQLLDRLKPSLPVMLANLVSLEQVAITYQPALEQILVLLPPDVEMLQASQLANRDTKQDYRGLWLSFNLNANLPPPCTTGYLPPQQVRPPSEVDYPDRPAGDMYCRVPQDSALDVRGARNLPCLTRPGKRAPTVKLCESDQEYVPLNDGYNWKGDPNATLSGQGVPEFPPGTTPPPGTAAPAAVPAAPGAGPPLAIAHYDPATGSYIGPDGKQYTQTDLAGGHAPQTWQDLMTPPTP</sequence>
<feature type="domain" description="FHA" evidence="2">
    <location>
        <begin position="65"/>
        <end position="128"/>
    </location>
</feature>
<accession>A0A0J6WNT8</accession>
<name>A0A0J6WNT8_9MYCO</name>
<dbReference type="RefSeq" id="WP_048468486.1">
    <property type="nucleotide sequence ID" value="NZ_JYNL01000002.1"/>
</dbReference>
<proteinExistence type="predicted"/>
<dbReference type="InterPro" id="IPR024516">
    <property type="entry name" value="Mce_C"/>
</dbReference>
<evidence type="ECO:0000313" key="4">
    <source>
        <dbReference type="Proteomes" id="UP000036513"/>
    </source>
</evidence>
<reference evidence="3 4" key="1">
    <citation type="journal article" date="2015" name="Genome Biol. Evol.">
        <title>Characterization of Three Mycobacterium spp. with Potential Use in Bioremediation by Genome Sequencing and Comparative Genomics.</title>
        <authorList>
            <person name="Das S."/>
            <person name="Pettersson B.M."/>
            <person name="Behra P.R."/>
            <person name="Ramesh M."/>
            <person name="Dasgupta S."/>
            <person name="Bhattacharya A."/>
            <person name="Kirsebom L.A."/>
        </authorList>
    </citation>
    <scope>NUCLEOTIDE SEQUENCE [LARGE SCALE GENOMIC DNA]</scope>
    <source>
        <strain evidence="3 4">DSM 43826</strain>
    </source>
</reference>
<dbReference type="Proteomes" id="UP000036513">
    <property type="component" value="Unassembled WGS sequence"/>
</dbReference>
<dbReference type="PROSITE" id="PS50006">
    <property type="entry name" value="FHA_DOMAIN"/>
    <property type="match status" value="1"/>
</dbReference>
<dbReference type="AlphaFoldDB" id="A0A0J6WNT8"/>
<comment type="caution">
    <text evidence="3">The sequence shown here is derived from an EMBL/GenBank/DDBJ whole genome shotgun (WGS) entry which is preliminary data.</text>
</comment>
<keyword evidence="4" id="KW-1185">Reference proteome</keyword>
<evidence type="ECO:0000259" key="2">
    <source>
        <dbReference type="PROSITE" id="PS50006"/>
    </source>
</evidence>
<protein>
    <submittedName>
        <fullName evidence="3">Mce related protein</fullName>
    </submittedName>
</protein>
<dbReference type="Pfam" id="PF02470">
    <property type="entry name" value="MlaD"/>
    <property type="match status" value="1"/>
</dbReference>
<feature type="region of interest" description="Disordered" evidence="1">
    <location>
        <begin position="461"/>
        <end position="491"/>
    </location>
</feature>
<dbReference type="SMR" id="A0A0J6WNT8"/>
<dbReference type="InterPro" id="IPR003399">
    <property type="entry name" value="Mce/MlaD"/>
</dbReference>
<dbReference type="PANTHER" id="PTHR33371:SF16">
    <property type="entry name" value="MCE-FAMILY PROTEIN MCE3F"/>
    <property type="match status" value="1"/>
</dbReference>
<dbReference type="InterPro" id="IPR000253">
    <property type="entry name" value="FHA_dom"/>
</dbReference>
<feature type="compositionally biased region" description="Pro residues" evidence="1">
    <location>
        <begin position="421"/>
        <end position="432"/>
    </location>
</feature>
<evidence type="ECO:0000256" key="1">
    <source>
        <dbReference type="SAM" id="MobiDB-lite"/>
    </source>
</evidence>
<dbReference type="InterPro" id="IPR052336">
    <property type="entry name" value="MlaD_Phospholipid_Transporter"/>
</dbReference>
<feature type="region of interest" description="Disordered" evidence="1">
    <location>
        <begin position="409"/>
        <end position="438"/>
    </location>
</feature>